<dbReference type="Pfam" id="PF07484">
    <property type="entry name" value="Collar"/>
    <property type="match status" value="1"/>
</dbReference>
<dbReference type="SUPFAM" id="SSF88874">
    <property type="entry name" value="Receptor-binding domain of short tail fibre protein gp12"/>
    <property type="match status" value="1"/>
</dbReference>
<feature type="non-terminal residue" evidence="3">
    <location>
        <position position="1"/>
    </location>
</feature>
<comment type="caution">
    <text evidence="3">The sequence shown here is derived from an EMBL/GenBank/DDBJ whole genome shotgun (WGS) entry which is preliminary data.</text>
</comment>
<evidence type="ECO:0000256" key="1">
    <source>
        <dbReference type="SAM" id="MobiDB-lite"/>
    </source>
</evidence>
<proteinExistence type="predicted"/>
<gene>
    <name evidence="3" type="ORF">LCGC14_2860000</name>
</gene>
<organism evidence="3">
    <name type="scientific">marine sediment metagenome</name>
    <dbReference type="NCBI Taxonomy" id="412755"/>
    <lineage>
        <taxon>unclassified sequences</taxon>
        <taxon>metagenomes</taxon>
        <taxon>ecological metagenomes</taxon>
    </lineage>
</organism>
<dbReference type="CDD" id="cd22641">
    <property type="entry name" value="C24-like"/>
    <property type="match status" value="1"/>
</dbReference>
<feature type="domain" description="Phage tail collar" evidence="2">
    <location>
        <begin position="266"/>
        <end position="308"/>
    </location>
</feature>
<feature type="region of interest" description="Disordered" evidence="1">
    <location>
        <begin position="195"/>
        <end position="250"/>
    </location>
</feature>
<dbReference type="InterPro" id="IPR037053">
    <property type="entry name" value="Phage_tail_collar_dom_sf"/>
</dbReference>
<evidence type="ECO:0000259" key="2">
    <source>
        <dbReference type="Pfam" id="PF07484"/>
    </source>
</evidence>
<feature type="compositionally biased region" description="Basic residues" evidence="1">
    <location>
        <begin position="202"/>
        <end position="238"/>
    </location>
</feature>
<dbReference type="AlphaFoldDB" id="A0A0F8YSM6"/>
<dbReference type="EMBL" id="LAZR01055250">
    <property type="protein sequence ID" value="KKK76800.1"/>
    <property type="molecule type" value="Genomic_DNA"/>
</dbReference>
<protein>
    <recommendedName>
        <fullName evidence="2">Phage tail collar domain-containing protein</fullName>
    </recommendedName>
</protein>
<accession>A0A0F8YSM6</accession>
<feature type="non-terminal residue" evidence="3">
    <location>
        <position position="395"/>
    </location>
</feature>
<sequence length="395" mass="41944">ASPFDTLSNVIDDLMGKVKDELYTGLDAEIQYKNLDPAASATYDYDWNIFDGTAHPLLEGTQIVESSPVFNKVIVIGGPELQYSGSAEDTTETTLTGQTRTKYIEDKSLGSDAECATRATAELQFFQSQAISATVVARPHFSLRMYDMVSVGAPLWGGAALAAGRVTQITERYGLEEWEQEIELGEVSQSLLSATEGILPGSRKRKNRKAGRGRGRSKKRSGGQRKSSRYRGKRRGSGGRRGEDRMPVYRGHVHPSDQVLGTVPIGVIVMWTGAAVPAGWALCDGGSGTPDLRDKFIVAAGVTYGAGSSGGAATVDIQHNHGDGTLAAANDSHNHNDTLAVASDGHSHGDGSLVTDSDSHAHTYFSTAGGTRPDQGVEVSRLALNSDNHSHAVTG</sequence>
<name>A0A0F8YSM6_9ZZZZ</name>
<reference evidence="3" key="1">
    <citation type="journal article" date="2015" name="Nature">
        <title>Complex archaea that bridge the gap between prokaryotes and eukaryotes.</title>
        <authorList>
            <person name="Spang A."/>
            <person name="Saw J.H."/>
            <person name="Jorgensen S.L."/>
            <person name="Zaremba-Niedzwiedzka K."/>
            <person name="Martijn J."/>
            <person name="Lind A.E."/>
            <person name="van Eijk R."/>
            <person name="Schleper C."/>
            <person name="Guy L."/>
            <person name="Ettema T.J."/>
        </authorList>
    </citation>
    <scope>NUCLEOTIDE SEQUENCE</scope>
</reference>
<dbReference type="Gene3D" id="3.90.1340.10">
    <property type="entry name" value="Phage tail collar domain"/>
    <property type="match status" value="1"/>
</dbReference>
<evidence type="ECO:0000313" key="3">
    <source>
        <dbReference type="EMBL" id="KKK76800.1"/>
    </source>
</evidence>
<dbReference type="InterPro" id="IPR011083">
    <property type="entry name" value="Phage_tail_collar_dom"/>
</dbReference>